<dbReference type="PANTHER" id="PTHR47967">
    <property type="entry name" value="OS07G0603500 PROTEIN-RELATED"/>
    <property type="match status" value="1"/>
</dbReference>
<dbReference type="GO" id="GO:0005576">
    <property type="term" value="C:extracellular region"/>
    <property type="evidence" value="ECO:0007669"/>
    <property type="project" value="TreeGrafter"/>
</dbReference>
<dbReference type="InterPro" id="IPR032799">
    <property type="entry name" value="TAXi_C"/>
</dbReference>
<keyword evidence="2" id="KW-0645">Protease</keyword>
<organism evidence="5 6">
    <name type="scientific">Lupinus luteus</name>
    <name type="common">European yellow lupine</name>
    <dbReference type="NCBI Taxonomy" id="3873"/>
    <lineage>
        <taxon>Eukaryota</taxon>
        <taxon>Viridiplantae</taxon>
        <taxon>Streptophyta</taxon>
        <taxon>Embryophyta</taxon>
        <taxon>Tracheophyta</taxon>
        <taxon>Spermatophyta</taxon>
        <taxon>Magnoliopsida</taxon>
        <taxon>eudicotyledons</taxon>
        <taxon>Gunneridae</taxon>
        <taxon>Pentapetalae</taxon>
        <taxon>rosids</taxon>
        <taxon>fabids</taxon>
        <taxon>Fabales</taxon>
        <taxon>Fabaceae</taxon>
        <taxon>Papilionoideae</taxon>
        <taxon>50 kb inversion clade</taxon>
        <taxon>genistoids sensu lato</taxon>
        <taxon>core genistoids</taxon>
        <taxon>Genisteae</taxon>
        <taxon>Lupinus</taxon>
    </lineage>
</organism>
<dbReference type="GO" id="GO:0006508">
    <property type="term" value="P:proteolysis"/>
    <property type="evidence" value="ECO:0007669"/>
    <property type="project" value="UniProtKB-KW"/>
</dbReference>
<dbReference type="Proteomes" id="UP001497480">
    <property type="component" value="Unassembled WGS sequence"/>
</dbReference>
<evidence type="ECO:0000259" key="4">
    <source>
        <dbReference type="PROSITE" id="PS51767"/>
    </source>
</evidence>
<dbReference type="InterPro" id="IPR032861">
    <property type="entry name" value="TAXi_N"/>
</dbReference>
<dbReference type="AlphaFoldDB" id="A0AAV1WE00"/>
<dbReference type="InterPro" id="IPR051708">
    <property type="entry name" value="Plant_Aspart_Prot_A1"/>
</dbReference>
<keyword evidence="6" id="KW-1185">Reference proteome</keyword>
<dbReference type="Pfam" id="PF14543">
    <property type="entry name" value="TAXi_N"/>
    <property type="match status" value="1"/>
</dbReference>
<name>A0AAV1WE00_LUPLU</name>
<evidence type="ECO:0000256" key="3">
    <source>
        <dbReference type="ARBA" id="ARBA00022801"/>
    </source>
</evidence>
<reference evidence="5 6" key="1">
    <citation type="submission" date="2024-03" db="EMBL/GenBank/DDBJ databases">
        <authorList>
            <person name="Martinez-Hernandez J."/>
        </authorList>
    </citation>
    <scope>NUCLEOTIDE SEQUENCE [LARGE SCALE GENOMIC DNA]</scope>
</reference>
<evidence type="ECO:0000313" key="6">
    <source>
        <dbReference type="Proteomes" id="UP001497480"/>
    </source>
</evidence>
<dbReference type="PROSITE" id="PS51767">
    <property type="entry name" value="PEPTIDASE_A1"/>
    <property type="match status" value="1"/>
</dbReference>
<dbReference type="EMBL" id="CAXHTB010000006">
    <property type="protein sequence ID" value="CAL0307549.1"/>
    <property type="molecule type" value="Genomic_DNA"/>
</dbReference>
<dbReference type="InterPro" id="IPR033121">
    <property type="entry name" value="PEPTIDASE_A1"/>
</dbReference>
<gene>
    <name evidence="5" type="ORF">LLUT_LOCUS8609</name>
</gene>
<comment type="similarity">
    <text evidence="1">Belongs to the peptidase A1 family.</text>
</comment>
<proteinExistence type="inferred from homology"/>
<keyword evidence="3" id="KW-0378">Hydrolase</keyword>
<accession>A0AAV1WE00</accession>
<evidence type="ECO:0000313" key="5">
    <source>
        <dbReference type="EMBL" id="CAL0307549.1"/>
    </source>
</evidence>
<dbReference type="Gene3D" id="2.40.70.10">
    <property type="entry name" value="Acid Proteases"/>
    <property type="match status" value="2"/>
</dbReference>
<dbReference type="InterPro" id="IPR021109">
    <property type="entry name" value="Peptidase_aspartic_dom_sf"/>
</dbReference>
<evidence type="ECO:0000256" key="1">
    <source>
        <dbReference type="ARBA" id="ARBA00007447"/>
    </source>
</evidence>
<dbReference type="SUPFAM" id="SSF50630">
    <property type="entry name" value="Acid proteases"/>
    <property type="match status" value="1"/>
</dbReference>
<evidence type="ECO:0000256" key="2">
    <source>
        <dbReference type="ARBA" id="ARBA00022670"/>
    </source>
</evidence>
<dbReference type="GO" id="GO:0008233">
    <property type="term" value="F:peptidase activity"/>
    <property type="evidence" value="ECO:0007669"/>
    <property type="project" value="UniProtKB-KW"/>
</dbReference>
<sequence>MLSSTFHLNGSEYSSQQKTISVPIIINRLPTSSMLVEVGIGTFNNNAYKSYLLAMDTGGGLSWTQCEGCKIPPEGRCYPQKEDYFPNSKSKSYILVEPKLTYQRQYGDGSYSHGFYSKETFTFHSTSSSSPPLKFSNIIFGCGIKNHLRSSKAFLIAGVMGMGDDKESFVYQIKNQIGGRFSYCFVRNDVENPLPMYLRFGTNIKPPQSPKTLKFQKAVFPVYNVNMVDIGVNGEQLHLSKAQMFAPDSKVKGLIIDSGSEFSHLYEKAYDAIVSKMDKYFLERKGEFTKENLGNGRSCYSRINGKKYNNIPGVTFYFEGGVQLDIIPEGTFQRNIDPRRKEIFCLMFFRSGLNLNILGAFQQVNHKFIYNINDMTLQFGREDCAKNEIRLTSTDASASNGDVGERYD</sequence>
<dbReference type="Pfam" id="PF14541">
    <property type="entry name" value="TAXi_C"/>
    <property type="match status" value="1"/>
</dbReference>
<comment type="caution">
    <text evidence="5">The sequence shown here is derived from an EMBL/GenBank/DDBJ whole genome shotgun (WGS) entry which is preliminary data.</text>
</comment>
<dbReference type="PANTHER" id="PTHR47967:SF123">
    <property type="entry name" value="ASPARTIC PROTEINASE NEPENTHESIN-1-LIKE"/>
    <property type="match status" value="1"/>
</dbReference>
<protein>
    <recommendedName>
        <fullName evidence="4">Peptidase A1 domain-containing protein</fullName>
    </recommendedName>
</protein>
<feature type="domain" description="Peptidase A1" evidence="4">
    <location>
        <begin position="34"/>
        <end position="380"/>
    </location>
</feature>